<proteinExistence type="inferred from homology"/>
<dbReference type="Gene3D" id="3.90.600.10">
    <property type="entry name" value="Phosphoribosylglycinamide synthetase, C-terminal domain"/>
    <property type="match status" value="1"/>
</dbReference>
<evidence type="ECO:0000256" key="5">
    <source>
        <dbReference type="ARBA" id="ARBA00007423"/>
    </source>
</evidence>
<name>A0AA88IPC3_TACVA</name>
<dbReference type="NCBIfam" id="TIGR00639">
    <property type="entry name" value="PurN"/>
    <property type="match status" value="1"/>
</dbReference>
<protein>
    <recommendedName>
        <fullName evidence="23">Trifunctional purine biosynthetic protein adenosine-3</fullName>
    </recommendedName>
    <domain>
        <recommendedName>
            <fullName evidence="23">Phosphoribosylamine--glycine ligase</fullName>
            <ecNumber evidence="23">6.3.4.13</ecNumber>
        </recommendedName>
        <alternativeName>
            <fullName evidence="23">Glycinamide ribonucleotide synthetase</fullName>
            <shortName evidence="23">GARS</shortName>
        </alternativeName>
        <alternativeName>
            <fullName evidence="23">Phosphoribosylglycinamide synthetase</fullName>
        </alternativeName>
    </domain>
    <domain>
        <recommendedName>
            <fullName evidence="23">Phosphoribosylformylglycinamidine cyclo-ligase</fullName>
            <ecNumber evidence="23">6.3.3.1</ecNumber>
        </recommendedName>
        <alternativeName>
            <fullName evidence="23">AIR synthase</fullName>
            <shortName evidence="23">AIRS</shortName>
        </alternativeName>
        <alternativeName>
            <fullName evidence="23">Phosphoribosyl-aminoimidazole synthetase</fullName>
        </alternativeName>
    </domain>
    <domain>
        <recommendedName>
            <fullName evidence="23">Phosphoribosylglycinamide formyltransferase</fullName>
            <ecNumber evidence="23">2.1.2.2</ecNumber>
        </recommendedName>
        <alternativeName>
            <fullName evidence="23">5'-phosphoribosylglycinamide transformylase</fullName>
        </alternativeName>
        <alternativeName>
            <fullName evidence="23">GAR transformylase</fullName>
            <shortName evidence="23">GART</shortName>
        </alternativeName>
    </domain>
</protein>
<dbReference type="InterPro" id="IPR004607">
    <property type="entry name" value="GART"/>
</dbReference>
<dbReference type="InterPro" id="IPR020560">
    <property type="entry name" value="PRibGlycinamide_synth_C-dom"/>
</dbReference>
<evidence type="ECO:0000313" key="26">
    <source>
        <dbReference type="EMBL" id="KAK2817859.1"/>
    </source>
</evidence>
<dbReference type="PROSITE" id="PS00373">
    <property type="entry name" value="GART"/>
    <property type="match status" value="1"/>
</dbReference>
<feature type="compositionally biased region" description="Polar residues" evidence="24">
    <location>
        <begin position="1055"/>
        <end position="1070"/>
    </location>
</feature>
<evidence type="ECO:0000256" key="21">
    <source>
        <dbReference type="ARBA" id="ARBA00058939"/>
    </source>
</evidence>
<reference evidence="26" key="1">
    <citation type="submission" date="2023-08" db="EMBL/GenBank/DDBJ databases">
        <title>Pelteobagrus vachellii genome.</title>
        <authorList>
            <person name="Liu H."/>
        </authorList>
    </citation>
    <scope>NUCLEOTIDE SEQUENCE</scope>
    <source>
        <strain evidence="26">PRFRI_2022a</strain>
        <tissue evidence="26">Muscle</tissue>
    </source>
</reference>
<dbReference type="Pfam" id="PF00551">
    <property type="entry name" value="Formyl_trans_N"/>
    <property type="match status" value="1"/>
</dbReference>
<evidence type="ECO:0000256" key="12">
    <source>
        <dbReference type="ARBA" id="ARBA00022741"/>
    </source>
</evidence>
<dbReference type="EMBL" id="JAVHJS010000024">
    <property type="protein sequence ID" value="KAK2817859.1"/>
    <property type="molecule type" value="Genomic_DNA"/>
</dbReference>
<dbReference type="Gene3D" id="3.90.650.10">
    <property type="entry name" value="PurM-like C-terminal domain"/>
    <property type="match status" value="1"/>
</dbReference>
<evidence type="ECO:0000256" key="19">
    <source>
        <dbReference type="ARBA" id="ARBA00051653"/>
    </source>
</evidence>
<evidence type="ECO:0000256" key="23">
    <source>
        <dbReference type="RuleBase" id="RU363089"/>
    </source>
</evidence>
<comment type="catalytic activity">
    <reaction evidence="18">
        <text>N(1)-(5-phospho-beta-D-ribosyl)glycinamide + (6R)-10-formyltetrahydrofolate = N(2)-formyl-N(1)-(5-phospho-beta-D-ribosyl)glycinamide + (6S)-5,6,7,8-tetrahydrofolate + H(+)</text>
        <dbReference type="Rhea" id="RHEA:15053"/>
        <dbReference type="ChEBI" id="CHEBI:15378"/>
        <dbReference type="ChEBI" id="CHEBI:57453"/>
        <dbReference type="ChEBI" id="CHEBI:143788"/>
        <dbReference type="ChEBI" id="CHEBI:147286"/>
        <dbReference type="ChEBI" id="CHEBI:195366"/>
        <dbReference type="EC" id="2.1.2.2"/>
    </reaction>
    <physiologicalReaction direction="left-to-right" evidence="18">
        <dbReference type="Rhea" id="RHEA:15054"/>
    </physiologicalReaction>
</comment>
<dbReference type="FunFam" id="3.40.50.20:FF:000006">
    <property type="entry name" value="Phosphoribosylamine--glycine ligase, chloroplastic"/>
    <property type="match status" value="1"/>
</dbReference>
<feature type="region of interest" description="Disordered" evidence="24">
    <location>
        <begin position="1046"/>
        <end position="1072"/>
    </location>
</feature>
<comment type="pathway">
    <text evidence="4 23">Purine metabolism; IMP biosynthesis via de novo pathway; N(1)-(5-phospho-D-ribosyl)glycinamide from 5-phospho-alpha-D-ribose 1-diphosphate: step 2/2.</text>
</comment>
<dbReference type="InterPro" id="IPR036921">
    <property type="entry name" value="PurM-like_N_sf"/>
</dbReference>
<organism evidence="26 27">
    <name type="scientific">Tachysurus vachellii</name>
    <name type="common">Darkbarbel catfish</name>
    <name type="synonym">Pelteobagrus vachellii</name>
    <dbReference type="NCBI Taxonomy" id="175792"/>
    <lineage>
        <taxon>Eukaryota</taxon>
        <taxon>Metazoa</taxon>
        <taxon>Chordata</taxon>
        <taxon>Craniata</taxon>
        <taxon>Vertebrata</taxon>
        <taxon>Euteleostomi</taxon>
        <taxon>Actinopterygii</taxon>
        <taxon>Neopterygii</taxon>
        <taxon>Teleostei</taxon>
        <taxon>Ostariophysi</taxon>
        <taxon>Siluriformes</taxon>
        <taxon>Bagridae</taxon>
        <taxon>Tachysurus</taxon>
    </lineage>
</organism>
<dbReference type="GO" id="GO:0005829">
    <property type="term" value="C:cytosol"/>
    <property type="evidence" value="ECO:0007669"/>
    <property type="project" value="TreeGrafter"/>
</dbReference>
<comment type="function">
    <text evidence="21">Trifunctional enzyme that catalyzes three distinct reactions as part of the 'de novo' inosine monophosphate biosynthetic pathway.</text>
</comment>
<evidence type="ECO:0000256" key="3">
    <source>
        <dbReference type="ARBA" id="ARBA00005054"/>
    </source>
</evidence>
<evidence type="ECO:0000256" key="14">
    <source>
        <dbReference type="ARBA" id="ARBA00022840"/>
    </source>
</evidence>
<dbReference type="PANTHER" id="PTHR10520:SF12">
    <property type="entry name" value="TRIFUNCTIONAL PURINE BIOSYNTHETIC PROTEIN ADENOSINE-3"/>
    <property type="match status" value="1"/>
</dbReference>
<evidence type="ECO:0000256" key="8">
    <source>
        <dbReference type="ARBA" id="ARBA00011738"/>
    </source>
</evidence>
<evidence type="ECO:0000256" key="7">
    <source>
        <dbReference type="ARBA" id="ARBA00008696"/>
    </source>
</evidence>
<dbReference type="GO" id="GO:0004641">
    <property type="term" value="F:phosphoribosylformylglycinamidine cyclo-ligase activity"/>
    <property type="evidence" value="ECO:0007669"/>
    <property type="project" value="UniProtKB-EC"/>
</dbReference>
<evidence type="ECO:0000256" key="22">
    <source>
        <dbReference type="PROSITE-ProRule" id="PRU00409"/>
    </source>
</evidence>
<dbReference type="SUPFAM" id="SSF53328">
    <property type="entry name" value="Formyltransferase"/>
    <property type="match status" value="1"/>
</dbReference>
<dbReference type="InterPro" id="IPR002376">
    <property type="entry name" value="Formyl_transf_N"/>
</dbReference>
<keyword evidence="27" id="KW-1185">Reference proteome</keyword>
<dbReference type="GO" id="GO:0005524">
    <property type="term" value="F:ATP binding"/>
    <property type="evidence" value="ECO:0007669"/>
    <property type="project" value="UniProtKB-UniRule"/>
</dbReference>
<evidence type="ECO:0000256" key="18">
    <source>
        <dbReference type="ARBA" id="ARBA00050615"/>
    </source>
</evidence>
<evidence type="ECO:0000256" key="10">
    <source>
        <dbReference type="ARBA" id="ARBA00022679"/>
    </source>
</evidence>
<dbReference type="InterPro" id="IPR000115">
    <property type="entry name" value="PRibGlycinamide_synth"/>
</dbReference>
<comment type="caution">
    <text evidence="26">The sequence shown here is derived from an EMBL/GenBank/DDBJ whole genome shotgun (WGS) entry which is preliminary data.</text>
</comment>
<dbReference type="SMART" id="SM01209">
    <property type="entry name" value="GARS_A"/>
    <property type="match status" value="1"/>
</dbReference>
<keyword evidence="15" id="KW-0460">Magnesium</keyword>
<dbReference type="InterPro" id="IPR001555">
    <property type="entry name" value="GART_AS"/>
</dbReference>
<dbReference type="GO" id="GO:0046084">
    <property type="term" value="P:adenine biosynthetic process"/>
    <property type="evidence" value="ECO:0007669"/>
    <property type="project" value="TreeGrafter"/>
</dbReference>
<dbReference type="InterPro" id="IPR020559">
    <property type="entry name" value="PRibGlycinamide_synth_CS"/>
</dbReference>
<evidence type="ECO:0000259" key="25">
    <source>
        <dbReference type="PROSITE" id="PS50975"/>
    </source>
</evidence>
<dbReference type="FunFam" id="3.40.50.170:FF:000006">
    <property type="entry name" value="Trifunctional purine biosynthetic protein adenosine-3"/>
    <property type="match status" value="1"/>
</dbReference>
<dbReference type="PROSITE" id="PS00184">
    <property type="entry name" value="GARS"/>
    <property type="match status" value="1"/>
</dbReference>
<dbReference type="FunFam" id="3.90.600.10:FF:000001">
    <property type="entry name" value="Trifunctional purine biosynthetic protein adenosine-3"/>
    <property type="match status" value="1"/>
</dbReference>
<dbReference type="Proteomes" id="UP001187315">
    <property type="component" value="Unassembled WGS sequence"/>
</dbReference>
<comment type="similarity">
    <text evidence="5 23">In the N-terminal section; belongs to the GARS family.</text>
</comment>
<dbReference type="AlphaFoldDB" id="A0AA88IPC3"/>
<dbReference type="FunFam" id="3.90.650.10:FF:000007">
    <property type="entry name" value="Trifunctional purine biosynthetic protein adenosine-3"/>
    <property type="match status" value="1"/>
</dbReference>
<dbReference type="HAMAP" id="MF_01930">
    <property type="entry name" value="PurN"/>
    <property type="match status" value="1"/>
</dbReference>
<comment type="subunit">
    <text evidence="8">Homodimer.</text>
</comment>
<dbReference type="EC" id="2.1.2.2" evidence="23"/>
<dbReference type="EC" id="6.3.4.13" evidence="23"/>
<dbReference type="InterPro" id="IPR036477">
    <property type="entry name" value="Formyl_transf_N_sf"/>
</dbReference>
<keyword evidence="10" id="KW-0808">Transferase</keyword>
<sequence>MEVVSSSTASSLTDTEKEGNEDQHKALLWSIQEAAEKHTVQIGVSACGATAVVDVLQALGLMVAPETADRSVQTKLRRNNSPLPDYLHSRSEAGATHMQLIDGALEASGGRVMGRFFGFYPQRKVNLVPWLAHWIRHKAIPVATMNMQRGVAEGEEIPDAWHHQLIFGVAPSAVFMTNPLDVVSEEELHVRLCSESVLLIRREDVLKRITADSPLPPIDHPNDPRWKTLNVEGQVRKMIEEENYTKLYAVLLSSPIIRRRLAMAEHVLVIGSGGREHALAWKLAQSPHVQQVLVAPGNAGTANCGKISNSAVSVSNHTILAQYCKDHNVGLVVVGPEVPLAAGMVDDLTAAGITCFGPSAKAAQLEASKSFAKSFMDRHSLPTARWSTFTDPQEACNYIREADFPALVVKASGLAAGKGVIVAKDKDEACQAVLDIMKDKTFGAAGDTVVVEELLEGEEVSCLCFSDGTTVAAMPPAQDHKRLLDGDQGPNTGGMGAYCPTPQVSEEMLQQIKTSVLQKTVDGMKQEGVPYVGVLYAGLMLTKLGPKVLEFNCRFGDPECQVLLPLLKSDLYEVLKNTIQGKLASSPPLWQENSAAVTVVMASEGYPAAYKKGVEITGLSQLTEMDLQVFHAGTALKEGGGVVSSGGRVLTVTAVRPTLESALLGANAGVAAVGFPGAVYRRDIGHRAISFLTRSRGLTYKDSGVDIAAGNKLVDIIKPLAKATSRSGCSAELGGFAGLFDLKAAGFVDPILVSGTDGVGTKLKIAQACNIHSSLGQDLVAMCVNDVLAQGAEPLFFLDYFSCGQLDVAVASSVIRGIAEACQMAGCALLGGETAEMPGVYGAGEYDLAGFCVGAVERNALLPRLGDIQEGDMLIGVASSGVHSNGFSLVRKILERDGLQYNSPAPFGPSGQTVGEVLLTPTKIYSRLLQPILRSRAVKAYAHITGGGLLENIPRVLPKELAVDMDAMHWRIPPVFSWLQKEGVLSEEEMSRTFNCGLGAVLVVGKQDAQRVLRQVQAQEEAWIVGSITHKLPGAEAVVIRNLEHSLKAGPNPSPDTSAVQNDASQIQSSSRRRTKVAVLISGTGTNLQALMEQTKKTSSSAEIVVVISNRPGVLGLKRASMAGIQTRVVDHKLYGSRAEFDSTIDRVLEEFGVELVCLAGFMRILTGPFVRKWNGKLLNIHPSLLPSFKGVNAQKQALMAGVRITGCSVHFVAEEVDAGAIIVQEAVPILTNDTEDSLSERIRVAEHRAFPAALELVASGAMRLGEDGHIIWNQ</sequence>
<comment type="pathway">
    <text evidence="3 23">Purine metabolism; IMP biosynthesis via de novo pathway; N(2)-formyl-N(1)-(5-phospho-D-ribosyl)glycinamide from N(1)-(5-phospho-D-ribosyl)glycinamide (10-formyl THF route): step 1/1.</text>
</comment>
<dbReference type="Gene3D" id="3.40.50.170">
    <property type="entry name" value="Formyl transferase, N-terminal domain"/>
    <property type="match status" value="1"/>
</dbReference>
<dbReference type="InterPro" id="IPR016185">
    <property type="entry name" value="PreATP-grasp_dom_sf"/>
</dbReference>
<evidence type="ECO:0000256" key="13">
    <source>
        <dbReference type="ARBA" id="ARBA00022755"/>
    </source>
</evidence>
<dbReference type="NCBIfam" id="TIGR00877">
    <property type="entry name" value="purD"/>
    <property type="match status" value="1"/>
</dbReference>
<evidence type="ECO:0000313" key="27">
    <source>
        <dbReference type="Proteomes" id="UP001187315"/>
    </source>
</evidence>
<feature type="region of interest" description="Disordered" evidence="24">
    <location>
        <begin position="1"/>
        <end position="21"/>
    </location>
</feature>
<dbReference type="InterPro" id="IPR010918">
    <property type="entry name" value="PurM-like_C_dom"/>
</dbReference>
<gene>
    <name evidence="26" type="ORF">Q7C36_021792</name>
</gene>
<feature type="domain" description="ATP-grasp" evidence="25">
    <location>
        <begin position="373"/>
        <end position="580"/>
    </location>
</feature>
<keyword evidence="13 23" id="KW-0658">Purine biosynthesis</keyword>
<dbReference type="InterPro" id="IPR037123">
    <property type="entry name" value="PRibGlycinamide_synth_C_sf"/>
</dbReference>
<comment type="similarity">
    <text evidence="7 23">In the central section; belongs to the AIR synthase family.</text>
</comment>
<dbReference type="NCBIfam" id="TIGR00878">
    <property type="entry name" value="purM"/>
    <property type="match status" value="1"/>
</dbReference>
<dbReference type="HAMAP" id="MF_00138">
    <property type="entry name" value="GARS"/>
    <property type="match status" value="1"/>
</dbReference>
<evidence type="ECO:0000256" key="9">
    <source>
        <dbReference type="ARBA" id="ARBA00022598"/>
    </source>
</evidence>
<comment type="similarity">
    <text evidence="6 23">In the C-terminal section; belongs to the GART family.</text>
</comment>
<dbReference type="Gene3D" id="3.40.50.20">
    <property type="match status" value="1"/>
</dbReference>
<dbReference type="InterPro" id="IPR011054">
    <property type="entry name" value="Rudment_hybrid_motif"/>
</dbReference>
<dbReference type="InterPro" id="IPR013815">
    <property type="entry name" value="ATP_grasp_subdomain_1"/>
</dbReference>
<dbReference type="InterPro" id="IPR020562">
    <property type="entry name" value="PRibGlycinamide_synth_N"/>
</dbReference>
<dbReference type="FunFam" id="3.30.1330.10:FF:000001">
    <property type="entry name" value="Phosphoribosylformylglycinamidine cyclo-ligase"/>
    <property type="match status" value="1"/>
</dbReference>
<keyword evidence="14 22" id="KW-0067">ATP-binding</keyword>
<dbReference type="SUPFAM" id="SSF52440">
    <property type="entry name" value="PreATP-grasp domain"/>
    <property type="match status" value="1"/>
</dbReference>
<feature type="compositionally biased region" description="Polar residues" evidence="24">
    <location>
        <begin position="1"/>
        <end position="13"/>
    </location>
</feature>
<dbReference type="InterPro" id="IPR011761">
    <property type="entry name" value="ATP-grasp"/>
</dbReference>
<dbReference type="SUPFAM" id="SSF56059">
    <property type="entry name" value="Glutathione synthetase ATP-binding domain-like"/>
    <property type="match status" value="1"/>
</dbReference>
<dbReference type="SUPFAM" id="SSF56042">
    <property type="entry name" value="PurM C-terminal domain-like"/>
    <property type="match status" value="1"/>
</dbReference>
<evidence type="ECO:0000256" key="1">
    <source>
        <dbReference type="ARBA" id="ARBA00001946"/>
    </source>
</evidence>
<dbReference type="InterPro" id="IPR004733">
    <property type="entry name" value="PurM_cligase"/>
</dbReference>
<dbReference type="GO" id="GO:0006189">
    <property type="term" value="P:'de novo' IMP biosynthetic process"/>
    <property type="evidence" value="ECO:0007669"/>
    <property type="project" value="UniProtKB-UniRule"/>
</dbReference>
<dbReference type="SUPFAM" id="SSF51246">
    <property type="entry name" value="Rudiment single hybrid motif"/>
    <property type="match status" value="1"/>
</dbReference>
<keyword evidence="16 23" id="KW-0464">Manganese</keyword>
<evidence type="ECO:0000256" key="17">
    <source>
        <dbReference type="ARBA" id="ARBA00023268"/>
    </source>
</evidence>
<dbReference type="Pfam" id="PF01071">
    <property type="entry name" value="GARS_A"/>
    <property type="match status" value="1"/>
</dbReference>
<evidence type="ECO:0000256" key="16">
    <source>
        <dbReference type="ARBA" id="ARBA00023211"/>
    </source>
</evidence>
<dbReference type="Gene3D" id="3.30.1330.10">
    <property type="entry name" value="PurM-like, N-terminal domain"/>
    <property type="match status" value="1"/>
</dbReference>
<dbReference type="EC" id="6.3.3.1" evidence="23"/>
<dbReference type="GO" id="GO:0004644">
    <property type="term" value="F:phosphoribosylglycinamide formyltransferase activity"/>
    <property type="evidence" value="ECO:0007669"/>
    <property type="project" value="UniProtKB-EC"/>
</dbReference>
<comment type="catalytic activity">
    <reaction evidence="19">
        <text>5-phospho-beta-D-ribosylamine + glycine + ATP = N(1)-(5-phospho-beta-D-ribosyl)glycinamide + ADP + phosphate + H(+)</text>
        <dbReference type="Rhea" id="RHEA:17453"/>
        <dbReference type="ChEBI" id="CHEBI:15378"/>
        <dbReference type="ChEBI" id="CHEBI:30616"/>
        <dbReference type="ChEBI" id="CHEBI:43474"/>
        <dbReference type="ChEBI" id="CHEBI:57305"/>
        <dbReference type="ChEBI" id="CHEBI:58681"/>
        <dbReference type="ChEBI" id="CHEBI:143788"/>
        <dbReference type="ChEBI" id="CHEBI:456216"/>
        <dbReference type="EC" id="6.3.4.13"/>
    </reaction>
    <physiologicalReaction direction="left-to-right" evidence="19">
        <dbReference type="Rhea" id="RHEA:17454"/>
    </physiologicalReaction>
</comment>
<evidence type="ECO:0000256" key="15">
    <source>
        <dbReference type="ARBA" id="ARBA00022842"/>
    </source>
</evidence>
<dbReference type="GO" id="GO:0046872">
    <property type="term" value="F:metal ion binding"/>
    <property type="evidence" value="ECO:0007669"/>
    <property type="project" value="UniProtKB-KW"/>
</dbReference>
<evidence type="ECO:0000256" key="20">
    <source>
        <dbReference type="ARBA" id="ARBA00052539"/>
    </source>
</evidence>
<evidence type="ECO:0000256" key="11">
    <source>
        <dbReference type="ARBA" id="ARBA00022723"/>
    </source>
</evidence>
<dbReference type="InterPro" id="IPR020561">
    <property type="entry name" value="PRibGlycinamid_synth_ATP-grasp"/>
</dbReference>
<comment type="cofactor">
    <cofactor evidence="1">
        <name>Mg(2+)</name>
        <dbReference type="ChEBI" id="CHEBI:18420"/>
    </cofactor>
</comment>
<dbReference type="GO" id="GO:0004637">
    <property type="term" value="F:phosphoribosylamine-glycine ligase activity"/>
    <property type="evidence" value="ECO:0007669"/>
    <property type="project" value="UniProtKB-UniRule"/>
</dbReference>
<dbReference type="PANTHER" id="PTHR10520">
    <property type="entry name" value="TRIFUNCTIONAL PURINE BIOSYNTHETIC PROTEIN ADENOSINE-3-RELATED"/>
    <property type="match status" value="1"/>
</dbReference>
<evidence type="ECO:0000256" key="4">
    <source>
        <dbReference type="ARBA" id="ARBA00005174"/>
    </source>
</evidence>
<dbReference type="SUPFAM" id="SSF55326">
    <property type="entry name" value="PurM N-terminal domain-like"/>
    <property type="match status" value="1"/>
</dbReference>
<dbReference type="Pfam" id="PF02769">
    <property type="entry name" value="AIRS_C"/>
    <property type="match status" value="1"/>
</dbReference>
<keyword evidence="11 23" id="KW-0479">Metal-binding</keyword>
<dbReference type="FunFam" id="3.30.1490.20:FF:000006">
    <property type="entry name" value="phosphoribosylamine--glycine ligase, chloroplastic-like"/>
    <property type="match status" value="1"/>
</dbReference>
<dbReference type="Pfam" id="PF00586">
    <property type="entry name" value="AIRS"/>
    <property type="match status" value="1"/>
</dbReference>
<dbReference type="Gene3D" id="3.30.470.20">
    <property type="entry name" value="ATP-grasp fold, B domain"/>
    <property type="match status" value="1"/>
</dbReference>
<keyword evidence="17 23" id="KW-0511">Multifunctional enzyme</keyword>
<dbReference type="SMART" id="SM01210">
    <property type="entry name" value="GARS_C"/>
    <property type="match status" value="1"/>
</dbReference>
<comment type="catalytic activity">
    <reaction evidence="20">
        <text>2-formamido-N(1)-(5-O-phospho-beta-D-ribosyl)acetamidine + ATP = 5-amino-1-(5-phospho-beta-D-ribosyl)imidazole + ADP + phosphate + H(+)</text>
        <dbReference type="Rhea" id="RHEA:23032"/>
        <dbReference type="ChEBI" id="CHEBI:15378"/>
        <dbReference type="ChEBI" id="CHEBI:30616"/>
        <dbReference type="ChEBI" id="CHEBI:43474"/>
        <dbReference type="ChEBI" id="CHEBI:137981"/>
        <dbReference type="ChEBI" id="CHEBI:147287"/>
        <dbReference type="ChEBI" id="CHEBI:456216"/>
        <dbReference type="EC" id="6.3.3.1"/>
    </reaction>
    <physiologicalReaction direction="left-to-right" evidence="20">
        <dbReference type="Rhea" id="RHEA:23033"/>
    </physiologicalReaction>
</comment>
<dbReference type="InterPro" id="IPR016188">
    <property type="entry name" value="PurM-like_N"/>
</dbReference>
<dbReference type="HAMAP" id="MF_00741">
    <property type="entry name" value="AIRS"/>
    <property type="match status" value="1"/>
</dbReference>
<dbReference type="Pfam" id="PF02843">
    <property type="entry name" value="GARS_C"/>
    <property type="match status" value="1"/>
</dbReference>
<comment type="pathway">
    <text evidence="2 23">Purine metabolism; IMP biosynthesis via de novo pathway; 5-amino-1-(5-phospho-D-ribosyl)imidazole from N(2)-formyl-N(1)-(5-phospho-D-ribosyl)glycinamide: step 2/2.</text>
</comment>
<dbReference type="PROSITE" id="PS50975">
    <property type="entry name" value="ATP_GRASP"/>
    <property type="match status" value="1"/>
</dbReference>
<dbReference type="Pfam" id="PF02844">
    <property type="entry name" value="GARS_N"/>
    <property type="match status" value="1"/>
</dbReference>
<dbReference type="Gene3D" id="3.30.1490.20">
    <property type="entry name" value="ATP-grasp fold, A domain"/>
    <property type="match status" value="1"/>
</dbReference>
<dbReference type="CDD" id="cd08645">
    <property type="entry name" value="FMT_core_GART"/>
    <property type="match status" value="1"/>
</dbReference>
<dbReference type="FunFam" id="3.30.470.20:FF:000018">
    <property type="entry name" value="Trifunctional purine biosynthetic protein adenosine-3"/>
    <property type="match status" value="1"/>
</dbReference>
<accession>A0AA88IPC3</accession>
<dbReference type="CDD" id="cd02196">
    <property type="entry name" value="PurM"/>
    <property type="match status" value="1"/>
</dbReference>
<evidence type="ECO:0000256" key="6">
    <source>
        <dbReference type="ARBA" id="ARBA00008630"/>
    </source>
</evidence>
<evidence type="ECO:0000256" key="2">
    <source>
        <dbReference type="ARBA" id="ARBA00004686"/>
    </source>
</evidence>
<keyword evidence="9 23" id="KW-0436">Ligase</keyword>
<dbReference type="InterPro" id="IPR036676">
    <property type="entry name" value="PurM-like_C_sf"/>
</dbReference>
<evidence type="ECO:0000256" key="24">
    <source>
        <dbReference type="SAM" id="MobiDB-lite"/>
    </source>
</evidence>
<keyword evidence="12 22" id="KW-0547">Nucleotide-binding</keyword>